<gene>
    <name evidence="5" type="ORF">Nepgr_000834</name>
</gene>
<keyword evidence="1" id="KW-0547">Nucleotide-binding</keyword>
<dbReference type="InterPro" id="IPR017441">
    <property type="entry name" value="Protein_kinase_ATP_BS"/>
</dbReference>
<dbReference type="AlphaFoldDB" id="A0AAD3P248"/>
<dbReference type="Gene3D" id="3.30.200.20">
    <property type="entry name" value="Phosphorylase Kinase, domain 1"/>
    <property type="match status" value="1"/>
</dbReference>
<dbReference type="Pfam" id="PF07714">
    <property type="entry name" value="PK_Tyr_Ser-Thr"/>
    <property type="match status" value="1"/>
</dbReference>
<dbReference type="InterPro" id="IPR053293">
    <property type="entry name" value="OCM_Kinase"/>
</dbReference>
<proteinExistence type="predicted"/>
<reference evidence="5" key="1">
    <citation type="submission" date="2023-05" db="EMBL/GenBank/DDBJ databases">
        <title>Nepenthes gracilis genome sequencing.</title>
        <authorList>
            <person name="Fukushima K."/>
        </authorList>
    </citation>
    <scope>NUCLEOTIDE SEQUENCE</scope>
    <source>
        <strain evidence="5">SING2019-196</strain>
    </source>
</reference>
<feature type="transmembrane region" description="Helical" evidence="3">
    <location>
        <begin position="553"/>
        <end position="575"/>
    </location>
</feature>
<feature type="binding site" evidence="1">
    <location>
        <position position="79"/>
    </location>
    <ligand>
        <name>ATP</name>
        <dbReference type="ChEBI" id="CHEBI:30616"/>
    </ligand>
</feature>
<evidence type="ECO:0000256" key="3">
    <source>
        <dbReference type="SAM" id="Phobius"/>
    </source>
</evidence>
<keyword evidence="1" id="KW-0067">ATP-binding</keyword>
<evidence type="ECO:0000259" key="4">
    <source>
        <dbReference type="PROSITE" id="PS50011"/>
    </source>
</evidence>
<dbReference type="InterPro" id="IPR011009">
    <property type="entry name" value="Kinase-like_dom_sf"/>
</dbReference>
<name>A0AAD3P248_NEPGR</name>
<keyword evidence="3" id="KW-0472">Membrane</keyword>
<dbReference type="InterPro" id="IPR000719">
    <property type="entry name" value="Prot_kinase_dom"/>
</dbReference>
<dbReference type="InterPro" id="IPR001245">
    <property type="entry name" value="Ser-Thr/Tyr_kinase_cat_dom"/>
</dbReference>
<dbReference type="PROSITE" id="PS50011">
    <property type="entry name" value="PROTEIN_KINASE_DOM"/>
    <property type="match status" value="1"/>
</dbReference>
<dbReference type="PROSITE" id="PS00107">
    <property type="entry name" value="PROTEIN_KINASE_ATP"/>
    <property type="match status" value="1"/>
</dbReference>
<accession>A0AAD3P248</accession>
<feature type="domain" description="Protein kinase" evidence="4">
    <location>
        <begin position="44"/>
        <end position="322"/>
    </location>
</feature>
<keyword evidence="3" id="KW-0812">Transmembrane</keyword>
<evidence type="ECO:0000313" key="5">
    <source>
        <dbReference type="EMBL" id="GMG98994.1"/>
    </source>
</evidence>
<sequence length="616" mass="69341">MAEKVVPKQAPAFEFMLFEGDADHMRTVIATPNEASPWIDPTTLKLRHRIGRGSFGDVWLATHHQSAEDFDEYHEVAIKMLNLVKEGNLKIIMDRFREIFFKCQALDSVCWLHGISIVHGKISIIMKFYEGSIGDKMARLREGKLSLSDILRYGSNLAKAIMEMHSQEIIVLNLKPTNFLLDENDRAILGDVGIAHLLLGISLSNSDTIHRLGTPNYMAPEQWEPEVRGPISIETDSWGFGCSILEMWTGVHPWSGRSIQQIHHSVVVDQEKPHIPNGLPPEIENVLAGCFEYDFRNRPLMDDILRAFKSAQDVSLTGAPFTVLGMDSGRGIHHGYTEWFLTKDHLREGDVVRSRKTPNSCKPESMVIPEGKIVGLERNDSRDGFVLVRVHRIHDPLRIHASTLERVTHGFAAGDWVRLKEEERKHSSVGILHSIHRDGRVAVGFIGLETLWKGKFFELQMAEAYCVGQFVRLKSDVFNPRFDWPGKRGGPQATGKIIRIHPNGCLVVKFPGRFSLREKHGAFLADPAQVEVVSFSTCPGVVQKYQHLEDFHWAVRPLLVALGLFTAMKLGLFIGRKMGKSKMKKGQRTTTPREGQQVDGAGNSAWLPSVATIIRR</sequence>
<dbReference type="PANTHER" id="PTHR47209">
    <property type="entry name" value="OS06G0639500 PROTEIN"/>
    <property type="match status" value="1"/>
</dbReference>
<dbReference type="Proteomes" id="UP001279734">
    <property type="component" value="Unassembled WGS sequence"/>
</dbReference>
<protein>
    <recommendedName>
        <fullName evidence="4">Protein kinase domain-containing protein</fullName>
    </recommendedName>
</protein>
<dbReference type="GO" id="GO:0004672">
    <property type="term" value="F:protein kinase activity"/>
    <property type="evidence" value="ECO:0007669"/>
    <property type="project" value="InterPro"/>
</dbReference>
<evidence type="ECO:0000313" key="6">
    <source>
        <dbReference type="Proteomes" id="UP001279734"/>
    </source>
</evidence>
<feature type="region of interest" description="Disordered" evidence="2">
    <location>
        <begin position="581"/>
        <end position="603"/>
    </location>
</feature>
<comment type="caution">
    <text evidence="5">The sequence shown here is derived from an EMBL/GenBank/DDBJ whole genome shotgun (WGS) entry which is preliminary data.</text>
</comment>
<organism evidence="5 6">
    <name type="scientific">Nepenthes gracilis</name>
    <name type="common">Slender pitcher plant</name>
    <dbReference type="NCBI Taxonomy" id="150966"/>
    <lineage>
        <taxon>Eukaryota</taxon>
        <taxon>Viridiplantae</taxon>
        <taxon>Streptophyta</taxon>
        <taxon>Embryophyta</taxon>
        <taxon>Tracheophyta</taxon>
        <taxon>Spermatophyta</taxon>
        <taxon>Magnoliopsida</taxon>
        <taxon>eudicotyledons</taxon>
        <taxon>Gunneridae</taxon>
        <taxon>Pentapetalae</taxon>
        <taxon>Caryophyllales</taxon>
        <taxon>Nepenthaceae</taxon>
        <taxon>Nepenthes</taxon>
    </lineage>
</organism>
<dbReference type="SUPFAM" id="SSF56112">
    <property type="entry name" value="Protein kinase-like (PK-like)"/>
    <property type="match status" value="1"/>
</dbReference>
<keyword evidence="6" id="KW-1185">Reference proteome</keyword>
<dbReference type="CDD" id="cd14014">
    <property type="entry name" value="STKc_PknB_like"/>
    <property type="match status" value="1"/>
</dbReference>
<keyword evidence="3" id="KW-1133">Transmembrane helix</keyword>
<evidence type="ECO:0000256" key="1">
    <source>
        <dbReference type="PROSITE-ProRule" id="PRU10141"/>
    </source>
</evidence>
<evidence type="ECO:0000256" key="2">
    <source>
        <dbReference type="SAM" id="MobiDB-lite"/>
    </source>
</evidence>
<dbReference type="PANTHER" id="PTHR47209:SF1">
    <property type="entry name" value="OS06G0639500 PROTEIN"/>
    <property type="match status" value="1"/>
</dbReference>
<dbReference type="Gene3D" id="1.10.510.10">
    <property type="entry name" value="Transferase(Phosphotransferase) domain 1"/>
    <property type="match status" value="1"/>
</dbReference>
<dbReference type="EMBL" id="BSYO01000001">
    <property type="protein sequence ID" value="GMG98994.1"/>
    <property type="molecule type" value="Genomic_DNA"/>
</dbReference>
<dbReference type="GO" id="GO:0005524">
    <property type="term" value="F:ATP binding"/>
    <property type="evidence" value="ECO:0007669"/>
    <property type="project" value="UniProtKB-UniRule"/>
</dbReference>